<reference evidence="2 3" key="1">
    <citation type="submission" date="2020-08" db="EMBL/GenBank/DDBJ databases">
        <authorList>
            <person name="Koutsovoulos G."/>
            <person name="Danchin GJ E."/>
        </authorList>
    </citation>
    <scope>NUCLEOTIDE SEQUENCE [LARGE SCALE GENOMIC DNA]</scope>
</reference>
<feature type="transmembrane region" description="Helical" evidence="1">
    <location>
        <begin position="20"/>
        <end position="39"/>
    </location>
</feature>
<evidence type="ECO:0000256" key="1">
    <source>
        <dbReference type="SAM" id="Phobius"/>
    </source>
</evidence>
<keyword evidence="1" id="KW-0472">Membrane</keyword>
<accession>A0A6V7WLZ3</accession>
<keyword evidence="1" id="KW-1133">Transmembrane helix</keyword>
<organism evidence="2 3">
    <name type="scientific">Meloidogyne enterolobii</name>
    <name type="common">Root-knot nematode worm</name>
    <name type="synonym">Meloidogyne mayaguensis</name>
    <dbReference type="NCBI Taxonomy" id="390850"/>
    <lineage>
        <taxon>Eukaryota</taxon>
        <taxon>Metazoa</taxon>
        <taxon>Ecdysozoa</taxon>
        <taxon>Nematoda</taxon>
        <taxon>Chromadorea</taxon>
        <taxon>Rhabditida</taxon>
        <taxon>Tylenchina</taxon>
        <taxon>Tylenchomorpha</taxon>
        <taxon>Tylenchoidea</taxon>
        <taxon>Meloidogynidae</taxon>
        <taxon>Meloidogyninae</taxon>
        <taxon>Meloidogyne</taxon>
    </lineage>
</organism>
<gene>
    <name evidence="2" type="ORF">MENT_LOCUS40654</name>
</gene>
<evidence type="ECO:0000313" key="2">
    <source>
        <dbReference type="EMBL" id="CAD2188033.1"/>
    </source>
</evidence>
<feature type="transmembrane region" description="Helical" evidence="1">
    <location>
        <begin position="44"/>
        <end position="62"/>
    </location>
</feature>
<dbReference type="AlphaFoldDB" id="A0A6V7WLZ3"/>
<proteinExistence type="predicted"/>
<evidence type="ECO:0000313" key="3">
    <source>
        <dbReference type="Proteomes" id="UP000580250"/>
    </source>
</evidence>
<name>A0A6V7WLZ3_MELEN</name>
<comment type="caution">
    <text evidence="2">The sequence shown here is derived from an EMBL/GenBank/DDBJ whole genome shotgun (WGS) entry which is preliminary data.</text>
</comment>
<keyword evidence="1" id="KW-0812">Transmembrane</keyword>
<sequence>MGFNPPLVWDSQSCSLFTLFLHHFFHFLYFSFFPSYFFLSSQKIYLPLSILISHPNVFFLALL</sequence>
<dbReference type="Proteomes" id="UP000580250">
    <property type="component" value="Unassembled WGS sequence"/>
</dbReference>
<dbReference type="EMBL" id="CAJEWN010000668">
    <property type="protein sequence ID" value="CAD2188033.1"/>
    <property type="molecule type" value="Genomic_DNA"/>
</dbReference>
<protein>
    <submittedName>
        <fullName evidence="2">Uncharacterized protein</fullName>
    </submittedName>
</protein>